<evidence type="ECO:0000256" key="2">
    <source>
        <dbReference type="ARBA" id="ARBA00004141"/>
    </source>
</evidence>
<feature type="transmembrane region" description="Helical" evidence="15">
    <location>
        <begin position="602"/>
        <end position="622"/>
    </location>
</feature>
<keyword evidence="17" id="KW-1185">Reference proteome</keyword>
<keyword evidence="10" id="KW-0406">Ion transport</keyword>
<keyword evidence="4" id="KW-0813">Transport</keyword>
<dbReference type="Pfam" id="PF08022">
    <property type="entry name" value="FAD_binding_8"/>
    <property type="match status" value="1"/>
</dbReference>
<evidence type="ECO:0000256" key="5">
    <source>
        <dbReference type="ARBA" id="ARBA00022692"/>
    </source>
</evidence>
<dbReference type="InterPro" id="IPR013112">
    <property type="entry name" value="FAD-bd_8"/>
</dbReference>
<dbReference type="SUPFAM" id="SSF63380">
    <property type="entry name" value="Riboflavin synthase domain-like"/>
    <property type="match status" value="1"/>
</dbReference>
<dbReference type="FunFam" id="3.40.50.80:FF:000039">
    <property type="entry name" value="Ferric reduction oxidase 3"/>
    <property type="match status" value="1"/>
</dbReference>
<comment type="cofactor">
    <cofactor evidence="1">
        <name>FAD</name>
        <dbReference type="ChEBI" id="CHEBI:57692"/>
    </cofactor>
</comment>
<keyword evidence="6" id="KW-0479">Metal-binding</keyword>
<evidence type="ECO:0000256" key="15">
    <source>
        <dbReference type="SAM" id="Phobius"/>
    </source>
</evidence>
<dbReference type="GO" id="GO:0000293">
    <property type="term" value="F:ferric-chelate reductase activity"/>
    <property type="evidence" value="ECO:0000318"/>
    <property type="project" value="GO_Central"/>
</dbReference>
<feature type="transmembrane region" description="Helical" evidence="15">
    <location>
        <begin position="264"/>
        <end position="282"/>
    </location>
</feature>
<keyword evidence="5 15" id="KW-0812">Transmembrane</keyword>
<dbReference type="CDD" id="cd06186">
    <property type="entry name" value="NOX_Duox_like_FAD_NADP"/>
    <property type="match status" value="1"/>
</dbReference>
<evidence type="ECO:0000256" key="6">
    <source>
        <dbReference type="ARBA" id="ARBA00022723"/>
    </source>
</evidence>
<feature type="domain" description="FAD-binding FR-type" evidence="16">
    <location>
        <begin position="338"/>
        <end position="442"/>
    </location>
</feature>
<dbReference type="InterPro" id="IPR039261">
    <property type="entry name" value="FNR_nucleotide-bd"/>
</dbReference>
<sequence>MADTRIEREASTKNNNNNNNNNGGGEVKEVMKVIMVVLTVVMLGYLIIWIVMPTNLYKNNWKTKMSATLTSTYFGTQGTSLLIFTFPVLFIAILGSVYLHLGKKYVDYEVPRKEEKSSSTSRWLAKWRRPVLVRGPLGIVSGVELSFLLMFIAFLVWSLTVYLHVGYSKIKVKGNQRWLYKWEATIFRLGLTGNICLSMLFYPVTRGSSILPLLGLTSEGSIKYHIWLGHLTMALFTAHGLGYIPLWLVAGEISEALNWSKTEVSNVAGELSLFFGLILWAATYPRIRRKCFEIFFYTHYLYIIFVVFFFFHVGIGYAFYMLPGFYLFMIDRYLRFLQSSQRVRLLSARVLSCEALELNFAKSTSLSFNPTSIMFVNVPSISKMQWHPFTVSSSSNLEQDKISVVIKVDGKWTRKLYDMVSSSSIDRLQVSVEGPYGPASNHFLRHDTLVMVSGGSGITPFISIIQELLFASTTMKCQTPKILLISSFKKSSGLSMLNLLLPLNGTSSDLSTLDLQIKAYVTKEKIQSDDYLKQPQAIWFKPNASDSPISPSLGKNGWLWLGAIIASSFLGFLIFMGLLTQYYIYPIDHNTNDIFPSAARTIYYLLILCGCMVMAASGAFLWNKKRNATETKQIMNMEGITPQATPESRYYNADRELESLPHQSILESTEIHFGQRPDLKKLLFDCKGSSVGVLVSGPAGLRHEVAAICGAGLVENLHFESISFSW</sequence>
<evidence type="ECO:0000256" key="4">
    <source>
        <dbReference type="ARBA" id="ARBA00022448"/>
    </source>
</evidence>
<feature type="compositionally biased region" description="Basic and acidic residues" evidence="14">
    <location>
        <begin position="1"/>
        <end position="11"/>
    </location>
</feature>
<dbReference type="EC" id="1.16.1.7" evidence="13"/>
<dbReference type="SUPFAM" id="SSF52343">
    <property type="entry name" value="Ferredoxin reductase-like, C-terminal NADP-linked domain"/>
    <property type="match status" value="1"/>
</dbReference>
<evidence type="ECO:0000256" key="12">
    <source>
        <dbReference type="ARBA" id="ARBA00050970"/>
    </source>
</evidence>
<keyword evidence="7 15" id="KW-1133">Transmembrane helix</keyword>
<evidence type="ECO:0000256" key="13">
    <source>
        <dbReference type="ARBA" id="ARBA00066905"/>
    </source>
</evidence>
<dbReference type="AlphaFoldDB" id="A0A9R0JX20"/>
<evidence type="ECO:0000313" key="18">
    <source>
        <dbReference type="RefSeq" id="XP_021850255.1"/>
    </source>
</evidence>
<organism evidence="17 18">
    <name type="scientific">Spinacia oleracea</name>
    <name type="common">Spinach</name>
    <dbReference type="NCBI Taxonomy" id="3562"/>
    <lineage>
        <taxon>Eukaryota</taxon>
        <taxon>Viridiplantae</taxon>
        <taxon>Streptophyta</taxon>
        <taxon>Embryophyta</taxon>
        <taxon>Tracheophyta</taxon>
        <taxon>Spermatophyta</taxon>
        <taxon>Magnoliopsida</taxon>
        <taxon>eudicotyledons</taxon>
        <taxon>Gunneridae</taxon>
        <taxon>Pentapetalae</taxon>
        <taxon>Caryophyllales</taxon>
        <taxon>Chenopodiaceae</taxon>
        <taxon>Chenopodioideae</taxon>
        <taxon>Anserineae</taxon>
        <taxon>Spinacia</taxon>
    </lineage>
</organism>
<dbReference type="PANTHER" id="PTHR11972:SF41">
    <property type="entry name" value="FERRIC REDUCTION OXIDASE 2"/>
    <property type="match status" value="1"/>
</dbReference>
<keyword evidence="9" id="KW-0408">Iron</keyword>
<dbReference type="InterPro" id="IPR013130">
    <property type="entry name" value="Fe3_Rdtase_TM_dom"/>
</dbReference>
<dbReference type="GeneID" id="110789863"/>
<comment type="similarity">
    <text evidence="3">Belongs to the ferric reductase (FRE) family.</text>
</comment>
<dbReference type="Pfam" id="PF01794">
    <property type="entry name" value="Ferric_reduct"/>
    <property type="match status" value="1"/>
</dbReference>
<feature type="transmembrane region" description="Helical" evidence="15">
    <location>
        <begin position="81"/>
        <end position="101"/>
    </location>
</feature>
<dbReference type="InterPro" id="IPR017927">
    <property type="entry name" value="FAD-bd_FR_type"/>
</dbReference>
<dbReference type="SFLD" id="SFLDG01168">
    <property type="entry name" value="Ferric_reductase_subgroup_(FRE"/>
    <property type="match status" value="1"/>
</dbReference>
<evidence type="ECO:0000256" key="10">
    <source>
        <dbReference type="ARBA" id="ARBA00023065"/>
    </source>
</evidence>
<feature type="transmembrane region" description="Helical" evidence="15">
    <location>
        <begin position="33"/>
        <end position="52"/>
    </location>
</feature>
<evidence type="ECO:0000256" key="7">
    <source>
        <dbReference type="ARBA" id="ARBA00022989"/>
    </source>
</evidence>
<feature type="transmembrane region" description="Helical" evidence="15">
    <location>
        <begin position="137"/>
        <end position="165"/>
    </location>
</feature>
<dbReference type="GO" id="GO:0140618">
    <property type="term" value="F:ferric-chelate reductase (NADH) activity"/>
    <property type="evidence" value="ECO:0007669"/>
    <property type="project" value="UniProtKB-EC"/>
</dbReference>
<dbReference type="GO" id="GO:0046872">
    <property type="term" value="F:metal ion binding"/>
    <property type="evidence" value="ECO:0007669"/>
    <property type="project" value="UniProtKB-KW"/>
</dbReference>
<feature type="transmembrane region" description="Helical" evidence="15">
    <location>
        <begin position="294"/>
        <end position="311"/>
    </location>
</feature>
<dbReference type="InterPro" id="IPR013121">
    <property type="entry name" value="Fe_red_NAD-bd_6"/>
</dbReference>
<accession>A0A9R0JX20</accession>
<evidence type="ECO:0000256" key="9">
    <source>
        <dbReference type="ARBA" id="ARBA00023004"/>
    </source>
</evidence>
<reference evidence="18" key="2">
    <citation type="submission" date="2025-08" db="UniProtKB">
        <authorList>
            <consortium name="RefSeq"/>
        </authorList>
    </citation>
    <scope>IDENTIFICATION</scope>
    <source>
        <tissue evidence="18">Leaf</tissue>
    </source>
</reference>
<dbReference type="PANTHER" id="PTHR11972">
    <property type="entry name" value="NADPH OXIDASE"/>
    <property type="match status" value="1"/>
</dbReference>
<evidence type="ECO:0000256" key="3">
    <source>
        <dbReference type="ARBA" id="ARBA00006278"/>
    </source>
</evidence>
<feature type="transmembrane region" description="Helical" evidence="15">
    <location>
        <begin position="224"/>
        <end position="244"/>
    </location>
</feature>
<keyword evidence="8" id="KW-0560">Oxidoreductase</keyword>
<dbReference type="GO" id="GO:0005886">
    <property type="term" value="C:plasma membrane"/>
    <property type="evidence" value="ECO:0000318"/>
    <property type="project" value="GO_Central"/>
</dbReference>
<keyword evidence="11 15" id="KW-0472">Membrane</keyword>
<feature type="region of interest" description="Disordered" evidence="14">
    <location>
        <begin position="1"/>
        <end position="24"/>
    </location>
</feature>
<evidence type="ECO:0000256" key="8">
    <source>
        <dbReference type="ARBA" id="ARBA00023002"/>
    </source>
</evidence>
<dbReference type="InterPro" id="IPR017938">
    <property type="entry name" value="Riboflavin_synthase-like_b-brl"/>
</dbReference>
<name>A0A9R0JX20_SPIOL</name>
<gene>
    <name evidence="18" type="primary">LOC110789863</name>
</gene>
<evidence type="ECO:0000313" key="17">
    <source>
        <dbReference type="Proteomes" id="UP000813463"/>
    </source>
</evidence>
<evidence type="ECO:0000256" key="14">
    <source>
        <dbReference type="SAM" id="MobiDB-lite"/>
    </source>
</evidence>
<evidence type="ECO:0000256" key="1">
    <source>
        <dbReference type="ARBA" id="ARBA00001974"/>
    </source>
</evidence>
<protein>
    <recommendedName>
        <fullName evidence="13">ferric-chelate reductase (NADH)</fullName>
        <ecNumber evidence="13">1.16.1.7</ecNumber>
    </recommendedName>
</protein>
<comment type="subcellular location">
    <subcellularLocation>
        <location evidence="2">Membrane</location>
        <topology evidence="2">Multi-pass membrane protein</topology>
    </subcellularLocation>
</comment>
<dbReference type="Proteomes" id="UP000813463">
    <property type="component" value="Chromosome 2"/>
</dbReference>
<feature type="transmembrane region" description="Helical" evidence="15">
    <location>
        <begin position="558"/>
        <end position="582"/>
    </location>
</feature>
<dbReference type="GO" id="GO:0006811">
    <property type="term" value="P:monoatomic ion transport"/>
    <property type="evidence" value="ECO:0007669"/>
    <property type="project" value="UniProtKB-KW"/>
</dbReference>
<evidence type="ECO:0000256" key="11">
    <source>
        <dbReference type="ARBA" id="ARBA00023136"/>
    </source>
</evidence>
<comment type="catalytic activity">
    <reaction evidence="12">
        <text>2 a Fe(II)-siderophore + NAD(+) + H(+) = 2 a Fe(III)-siderophore + NADH</text>
        <dbReference type="Rhea" id="RHEA:15061"/>
        <dbReference type="Rhea" id="RHEA-COMP:11342"/>
        <dbReference type="Rhea" id="RHEA-COMP:11344"/>
        <dbReference type="ChEBI" id="CHEBI:15378"/>
        <dbReference type="ChEBI" id="CHEBI:29033"/>
        <dbReference type="ChEBI" id="CHEBI:29034"/>
        <dbReference type="ChEBI" id="CHEBI:57540"/>
        <dbReference type="ChEBI" id="CHEBI:57945"/>
        <dbReference type="EC" id="1.16.1.7"/>
    </reaction>
</comment>
<reference evidence="17" key="1">
    <citation type="journal article" date="2021" name="Nat. Commun.">
        <title>Genomic analyses provide insights into spinach domestication and the genetic basis of agronomic traits.</title>
        <authorList>
            <person name="Cai X."/>
            <person name="Sun X."/>
            <person name="Xu C."/>
            <person name="Sun H."/>
            <person name="Wang X."/>
            <person name="Ge C."/>
            <person name="Zhang Z."/>
            <person name="Wang Q."/>
            <person name="Fei Z."/>
            <person name="Jiao C."/>
            <person name="Wang Q."/>
        </authorList>
    </citation>
    <scope>NUCLEOTIDE SEQUENCE [LARGE SCALE GENOMIC DNA]</scope>
    <source>
        <strain evidence="17">cv. Varoflay</strain>
    </source>
</reference>
<dbReference type="SFLD" id="SFLDS00052">
    <property type="entry name" value="Ferric_Reductase_Domain"/>
    <property type="match status" value="1"/>
</dbReference>
<dbReference type="OrthoDB" id="167398at2759"/>
<dbReference type="Pfam" id="PF08030">
    <property type="entry name" value="NAD_binding_6"/>
    <property type="match status" value="1"/>
</dbReference>
<dbReference type="InterPro" id="IPR050369">
    <property type="entry name" value="RBOH/FRE"/>
</dbReference>
<evidence type="ECO:0000259" key="16">
    <source>
        <dbReference type="PROSITE" id="PS51384"/>
    </source>
</evidence>
<dbReference type="PROSITE" id="PS51384">
    <property type="entry name" value="FAD_FR"/>
    <property type="match status" value="1"/>
</dbReference>
<dbReference type="Gene3D" id="3.40.50.80">
    <property type="entry name" value="Nucleotide-binding domain of ferredoxin-NADP reductase (FNR) module"/>
    <property type="match status" value="1"/>
</dbReference>
<proteinExistence type="inferred from homology"/>
<dbReference type="RefSeq" id="XP_021850255.1">
    <property type="nucleotide sequence ID" value="XM_021994563.2"/>
</dbReference>
<dbReference type="KEGG" id="soe:110789863"/>